<protein>
    <submittedName>
        <fullName evidence="1">Uncharacterized protein</fullName>
    </submittedName>
</protein>
<comment type="caution">
    <text evidence="1">The sequence shown here is derived from an EMBL/GenBank/DDBJ whole genome shotgun (WGS) entry which is preliminary data.</text>
</comment>
<dbReference type="AlphaFoldDB" id="A0A0F9IEQ5"/>
<organism evidence="1">
    <name type="scientific">marine sediment metagenome</name>
    <dbReference type="NCBI Taxonomy" id="412755"/>
    <lineage>
        <taxon>unclassified sequences</taxon>
        <taxon>metagenomes</taxon>
        <taxon>ecological metagenomes</taxon>
    </lineage>
</organism>
<sequence length="37" mass="4249">MKLTEMKYQAFAQLASEIDNRIDRASNLYNTLLEEAG</sequence>
<dbReference type="EMBL" id="LAZR01019515">
    <property type="protein sequence ID" value="KKL92265.1"/>
    <property type="molecule type" value="Genomic_DNA"/>
</dbReference>
<proteinExistence type="predicted"/>
<reference evidence="1" key="1">
    <citation type="journal article" date="2015" name="Nature">
        <title>Complex archaea that bridge the gap between prokaryotes and eukaryotes.</title>
        <authorList>
            <person name="Spang A."/>
            <person name="Saw J.H."/>
            <person name="Jorgensen S.L."/>
            <person name="Zaremba-Niedzwiedzka K."/>
            <person name="Martijn J."/>
            <person name="Lind A.E."/>
            <person name="van Eijk R."/>
            <person name="Schleper C."/>
            <person name="Guy L."/>
            <person name="Ettema T.J."/>
        </authorList>
    </citation>
    <scope>NUCLEOTIDE SEQUENCE</scope>
</reference>
<evidence type="ECO:0000313" key="1">
    <source>
        <dbReference type="EMBL" id="KKL92265.1"/>
    </source>
</evidence>
<feature type="non-terminal residue" evidence="1">
    <location>
        <position position="37"/>
    </location>
</feature>
<gene>
    <name evidence="1" type="ORF">LCGC14_1886470</name>
</gene>
<accession>A0A0F9IEQ5</accession>
<name>A0A0F9IEQ5_9ZZZZ</name>